<gene>
    <name evidence="4" type="primary">ftsL_1</name>
    <name evidence="4" type="ORF">AOLFYP35_00866</name>
</gene>
<keyword evidence="3" id="KW-1133">Transmembrane helix</keyword>
<dbReference type="InterPro" id="IPR007060">
    <property type="entry name" value="FtsL/DivIC"/>
</dbReference>
<protein>
    <submittedName>
        <fullName evidence="4">Cell division protein FtsL</fullName>
    </submittedName>
</protein>
<evidence type="ECO:0000256" key="3">
    <source>
        <dbReference type="SAM" id="Phobius"/>
    </source>
</evidence>
<keyword evidence="3" id="KW-0812">Transmembrane</keyword>
<keyword evidence="1" id="KW-0175">Coiled coil</keyword>
<evidence type="ECO:0000256" key="2">
    <source>
        <dbReference type="SAM" id="MobiDB-lite"/>
    </source>
</evidence>
<name>A0A6N2SJS5_9ACTO</name>
<organism evidence="4">
    <name type="scientific">Schaalia odontolytica</name>
    <dbReference type="NCBI Taxonomy" id="1660"/>
    <lineage>
        <taxon>Bacteria</taxon>
        <taxon>Bacillati</taxon>
        <taxon>Actinomycetota</taxon>
        <taxon>Actinomycetes</taxon>
        <taxon>Actinomycetales</taxon>
        <taxon>Actinomycetaceae</taxon>
        <taxon>Schaalia</taxon>
    </lineage>
</organism>
<feature type="compositionally biased region" description="Polar residues" evidence="2">
    <location>
        <begin position="212"/>
        <end position="257"/>
    </location>
</feature>
<dbReference type="AlphaFoldDB" id="A0A6N2SJS5"/>
<feature type="region of interest" description="Disordered" evidence="2">
    <location>
        <begin position="209"/>
        <end position="257"/>
    </location>
</feature>
<accession>A0A6N2SJS5</accession>
<dbReference type="GO" id="GO:0051301">
    <property type="term" value="P:cell division"/>
    <property type="evidence" value="ECO:0007669"/>
    <property type="project" value="UniProtKB-KW"/>
</dbReference>
<keyword evidence="4" id="KW-0132">Cell division</keyword>
<dbReference type="EMBL" id="CACRSM010000002">
    <property type="protein sequence ID" value="VYS92808.1"/>
    <property type="molecule type" value="Genomic_DNA"/>
</dbReference>
<feature type="compositionally biased region" description="Basic residues" evidence="2">
    <location>
        <begin position="1"/>
        <end position="19"/>
    </location>
</feature>
<evidence type="ECO:0000313" key="4">
    <source>
        <dbReference type="EMBL" id="VYS92808.1"/>
    </source>
</evidence>
<keyword evidence="4" id="KW-0131">Cell cycle</keyword>
<feature type="compositionally biased region" description="Low complexity" evidence="2">
    <location>
        <begin position="68"/>
        <end position="78"/>
    </location>
</feature>
<reference evidence="4" key="1">
    <citation type="submission" date="2019-11" db="EMBL/GenBank/DDBJ databases">
        <authorList>
            <person name="Feng L."/>
        </authorList>
    </citation>
    <scope>NUCLEOTIDE SEQUENCE</scope>
    <source>
        <strain evidence="4">AodontolyticusLFYP35</strain>
    </source>
</reference>
<dbReference type="Pfam" id="PF04977">
    <property type="entry name" value="DivIC"/>
    <property type="match status" value="1"/>
</dbReference>
<sequence length="257" mass="27609">MAQKPKKGRPVVPGARRRRSVSEPDAQRRPRQGSRNPLRSSAAGSQASTSASSSRPQGGRKGERTARTRSSVATTTQRPASLSFGGIEISLRILGLLLLGALLALLLVPSFMQLWSQERELSAIKNKVQQTQADNEAKRQQLQLWSNPQYIASQARERLGYVKRGETQYSVLDPGKDYQDQAQVAAAREAGPARPWIQVLSLTVQEADHPTGNIQTAQTAGGNSSNSPDQTPQPSETAGTEQGSEASQTPSTQGSGN</sequence>
<feature type="coiled-coil region" evidence="1">
    <location>
        <begin position="114"/>
        <end position="141"/>
    </location>
</feature>
<proteinExistence type="predicted"/>
<feature type="compositionally biased region" description="Low complexity" evidence="2">
    <location>
        <begin position="40"/>
        <end position="54"/>
    </location>
</feature>
<evidence type="ECO:0000256" key="1">
    <source>
        <dbReference type="SAM" id="Coils"/>
    </source>
</evidence>
<feature type="transmembrane region" description="Helical" evidence="3">
    <location>
        <begin position="93"/>
        <end position="115"/>
    </location>
</feature>
<keyword evidence="3" id="KW-0472">Membrane</keyword>
<feature type="region of interest" description="Disordered" evidence="2">
    <location>
        <begin position="1"/>
        <end position="78"/>
    </location>
</feature>